<reference evidence="14 15" key="1">
    <citation type="journal article" date="2016" name="Genome Biol. Evol.">
        <title>Divergent and convergent evolution of fungal pathogenicity.</title>
        <authorList>
            <person name="Shang Y."/>
            <person name="Xiao G."/>
            <person name="Zheng P."/>
            <person name="Cen K."/>
            <person name="Zhan S."/>
            <person name="Wang C."/>
        </authorList>
    </citation>
    <scope>NUCLEOTIDE SEQUENCE [LARGE SCALE GENOMIC DNA]</scope>
    <source>
        <strain evidence="14 15">RCEF 3172</strain>
    </source>
</reference>
<dbReference type="SUPFAM" id="SSF54236">
    <property type="entry name" value="Ubiquitin-like"/>
    <property type="match status" value="1"/>
</dbReference>
<sequence length="553" mass="59981">MLSWTLEIARLSPLKQSAVLRSESAGISLSPPMRHILHLARRISLASYTSRTRPLEFLSGTVTLLSFELLIRPDTGETSLLCAHSTCPHILTPPTTRLLDSSSFATMRVTLNIFDRKAARDILLTLEIFPDMALSTLRESIQAEAKAAPDTQHIYHNGKALTEDTKTMEQLQINDGDMLAVHVRDKRPNPNPQAQAARPAPPQPQPQPSAGANDPEMIRLQVLGDPNLRQQLQRQHPELADAVDDPARFAGILRESQDRERRERLERQRQIEQLNDDPFNVENQRKIEEMIRQERVMENLQNAMEHNPEVFGRVHMLYVNVEVNGHKVKAFVDSGAQATIMSPSCAEACGIMRLVDTRFAGVARGVGTANIIGRVHSAQIKIGAMHLPCSFTVMEGKGMDLLLGLDMLKRYQATIDLAKDKLVIQGEEIPFLGEAEIPKEEDGNQNEPTIPGPAGTTIGQRSGAIEPPSEASAPAPQLAAGASSIPATTTAAPGSAPSPATAAATAQPAAAGPAIQPQHIETLMGMGATREQAIQALQAAEGNVDVAAGIIFF</sequence>
<feature type="region of interest" description="Disordered" evidence="11">
    <location>
        <begin position="436"/>
        <end position="513"/>
    </location>
</feature>
<evidence type="ECO:0000256" key="10">
    <source>
        <dbReference type="SAM" id="Coils"/>
    </source>
</evidence>
<evidence type="ECO:0000313" key="14">
    <source>
        <dbReference type="EMBL" id="OAA45751.1"/>
    </source>
</evidence>
<feature type="domain" description="Ubiquitin-like" evidence="13">
    <location>
        <begin position="107"/>
        <end position="188"/>
    </location>
</feature>
<dbReference type="InterPro" id="IPR021109">
    <property type="entry name" value="Peptidase_aspartic_dom_sf"/>
</dbReference>
<dbReference type="SUPFAM" id="SSF46934">
    <property type="entry name" value="UBA-like"/>
    <property type="match status" value="1"/>
</dbReference>
<accession>A0A167FTZ8</accession>
<evidence type="ECO:0000256" key="7">
    <source>
        <dbReference type="ARBA" id="ARBA00022670"/>
    </source>
</evidence>
<evidence type="ECO:0000256" key="2">
    <source>
        <dbReference type="ARBA" id="ARBA00004496"/>
    </source>
</evidence>
<dbReference type="Gene3D" id="1.10.8.10">
    <property type="entry name" value="DNA helicase RuvA subunit, C-terminal domain"/>
    <property type="match status" value="1"/>
</dbReference>
<dbReference type="Pfam" id="PF00627">
    <property type="entry name" value="UBA"/>
    <property type="match status" value="1"/>
</dbReference>
<evidence type="ECO:0000256" key="11">
    <source>
        <dbReference type="SAM" id="MobiDB-lite"/>
    </source>
</evidence>
<name>A0A167FTZ8_9HYPO</name>
<keyword evidence="15" id="KW-1185">Reference proteome</keyword>
<dbReference type="Gene3D" id="2.40.70.10">
    <property type="entry name" value="Acid Proteases"/>
    <property type="match status" value="1"/>
</dbReference>
<evidence type="ECO:0000313" key="15">
    <source>
        <dbReference type="Proteomes" id="UP000076863"/>
    </source>
</evidence>
<comment type="subunit">
    <text evidence="4">Binds ubiquitin and polyubiquitinated proteins.</text>
</comment>
<comment type="function">
    <text evidence="1">Probable aspartic protease. May be involved in the regulation of exocytosis. Acts as a linker between the 19S proteasome and polyubiquitinated proteins via UBA domain interactions with ubiquitin for their subsequent degradation. Required for S-phase checkpoint control.</text>
</comment>
<evidence type="ECO:0000256" key="4">
    <source>
        <dbReference type="ARBA" id="ARBA00011128"/>
    </source>
</evidence>
<dbReference type="GO" id="GO:0005737">
    <property type="term" value="C:cytoplasm"/>
    <property type="evidence" value="ECO:0007669"/>
    <property type="project" value="UniProtKB-SubCell"/>
</dbReference>
<evidence type="ECO:0000256" key="9">
    <source>
        <dbReference type="ARBA" id="ARBA00022801"/>
    </source>
</evidence>
<keyword evidence="6" id="KW-0963">Cytoplasm</keyword>
<dbReference type="InterPro" id="IPR000626">
    <property type="entry name" value="Ubiquitin-like_dom"/>
</dbReference>
<keyword evidence="10" id="KW-0175">Coiled coil</keyword>
<dbReference type="InterPro" id="IPR033882">
    <property type="entry name" value="DDI1_N"/>
</dbReference>
<dbReference type="PROSITE" id="PS50053">
    <property type="entry name" value="UBIQUITIN_2"/>
    <property type="match status" value="1"/>
</dbReference>
<keyword evidence="8" id="KW-0064">Aspartyl protease</keyword>
<dbReference type="PANTHER" id="PTHR12917:SF1">
    <property type="entry name" value="AT13091P"/>
    <property type="match status" value="1"/>
</dbReference>
<gene>
    <name evidence="14" type="ORF">BBO_03392</name>
</gene>
<proteinExistence type="inferred from homology"/>
<feature type="coiled-coil region" evidence="10">
    <location>
        <begin position="257"/>
        <end position="303"/>
    </location>
</feature>
<keyword evidence="9" id="KW-0378">Hydrolase</keyword>
<comment type="caution">
    <text evidence="14">The sequence shown here is derived from an EMBL/GenBank/DDBJ whole genome shotgun (WGS) entry which is preliminary data.</text>
</comment>
<dbReference type="InterPro" id="IPR009060">
    <property type="entry name" value="UBA-like_sf"/>
</dbReference>
<evidence type="ECO:0000256" key="1">
    <source>
        <dbReference type="ARBA" id="ARBA00003231"/>
    </source>
</evidence>
<dbReference type="SUPFAM" id="SSF50630">
    <property type="entry name" value="Acid proteases"/>
    <property type="match status" value="1"/>
</dbReference>
<organism evidence="14 15">
    <name type="scientific">Beauveria brongniartii RCEF 3172</name>
    <dbReference type="NCBI Taxonomy" id="1081107"/>
    <lineage>
        <taxon>Eukaryota</taxon>
        <taxon>Fungi</taxon>
        <taxon>Dikarya</taxon>
        <taxon>Ascomycota</taxon>
        <taxon>Pezizomycotina</taxon>
        <taxon>Sordariomycetes</taxon>
        <taxon>Hypocreomycetidae</taxon>
        <taxon>Hypocreales</taxon>
        <taxon>Cordycipitaceae</taxon>
        <taxon>Beauveria</taxon>
        <taxon>Beauveria brongniartii</taxon>
    </lineage>
</organism>
<keyword evidence="7" id="KW-0645">Protease</keyword>
<evidence type="ECO:0000256" key="8">
    <source>
        <dbReference type="ARBA" id="ARBA00022750"/>
    </source>
</evidence>
<evidence type="ECO:0000259" key="12">
    <source>
        <dbReference type="PROSITE" id="PS50030"/>
    </source>
</evidence>
<comment type="subcellular location">
    <subcellularLocation>
        <location evidence="2">Cytoplasm</location>
    </subcellularLocation>
</comment>
<dbReference type="InterPro" id="IPR019103">
    <property type="entry name" value="Peptidase_aspartic_DDI1-type"/>
</dbReference>
<dbReference type="EMBL" id="AZHA01000008">
    <property type="protein sequence ID" value="OAA45751.1"/>
    <property type="molecule type" value="Genomic_DNA"/>
</dbReference>
<dbReference type="SMART" id="SM00165">
    <property type="entry name" value="UBA"/>
    <property type="match status" value="1"/>
</dbReference>
<dbReference type="Proteomes" id="UP000076863">
    <property type="component" value="Unassembled WGS sequence"/>
</dbReference>
<evidence type="ECO:0000259" key="13">
    <source>
        <dbReference type="PROSITE" id="PS50053"/>
    </source>
</evidence>
<dbReference type="AlphaFoldDB" id="A0A167FTZ8"/>
<dbReference type="GO" id="GO:0006508">
    <property type="term" value="P:proteolysis"/>
    <property type="evidence" value="ECO:0007669"/>
    <property type="project" value="UniProtKB-KW"/>
</dbReference>
<dbReference type="Gene3D" id="3.10.20.90">
    <property type="entry name" value="Phosphatidylinositol 3-kinase Catalytic Subunit, Chain A, domain 1"/>
    <property type="match status" value="1"/>
</dbReference>
<dbReference type="Pfam" id="PF00240">
    <property type="entry name" value="ubiquitin"/>
    <property type="match status" value="1"/>
</dbReference>
<feature type="region of interest" description="Disordered" evidence="11">
    <location>
        <begin position="183"/>
        <end position="213"/>
    </location>
</feature>
<dbReference type="CDD" id="cd05479">
    <property type="entry name" value="RP_DDI"/>
    <property type="match status" value="1"/>
</dbReference>
<dbReference type="CDD" id="cd01796">
    <property type="entry name" value="Ubl_Ddi1_like"/>
    <property type="match status" value="1"/>
</dbReference>
<dbReference type="PANTHER" id="PTHR12917">
    <property type="entry name" value="ASPARTYL PROTEASE DDI-RELATED"/>
    <property type="match status" value="1"/>
</dbReference>
<dbReference type="CDD" id="cd14310">
    <property type="entry name" value="UBA_cnDdi1_like"/>
    <property type="match status" value="1"/>
</dbReference>
<evidence type="ECO:0000256" key="5">
    <source>
        <dbReference type="ARBA" id="ARBA00021491"/>
    </source>
</evidence>
<feature type="domain" description="UBA" evidence="12">
    <location>
        <begin position="514"/>
        <end position="553"/>
    </location>
</feature>
<protein>
    <recommendedName>
        <fullName evidence="5">DNA damage-inducible protein 1</fullName>
    </recommendedName>
</protein>
<evidence type="ECO:0000256" key="6">
    <source>
        <dbReference type="ARBA" id="ARBA00022490"/>
    </source>
</evidence>
<comment type="similarity">
    <text evidence="3">Belongs to the DDI1 family.</text>
</comment>
<dbReference type="PROSITE" id="PS50030">
    <property type="entry name" value="UBA"/>
    <property type="match status" value="1"/>
</dbReference>
<dbReference type="InterPro" id="IPR015940">
    <property type="entry name" value="UBA"/>
</dbReference>
<dbReference type="OrthoDB" id="1047367at2759"/>
<dbReference type="Pfam" id="PF09668">
    <property type="entry name" value="Asp_protease"/>
    <property type="match status" value="1"/>
</dbReference>
<feature type="compositionally biased region" description="Low complexity" evidence="11">
    <location>
        <begin position="462"/>
        <end position="513"/>
    </location>
</feature>
<dbReference type="InterPro" id="IPR029071">
    <property type="entry name" value="Ubiquitin-like_domsf"/>
</dbReference>
<evidence type="ECO:0000256" key="3">
    <source>
        <dbReference type="ARBA" id="ARBA00009136"/>
    </source>
</evidence>
<dbReference type="GO" id="GO:0004190">
    <property type="term" value="F:aspartic-type endopeptidase activity"/>
    <property type="evidence" value="ECO:0007669"/>
    <property type="project" value="UniProtKB-KW"/>
</dbReference>